<dbReference type="Gene3D" id="1.10.340.70">
    <property type="match status" value="1"/>
</dbReference>
<dbReference type="Pfam" id="PF17917">
    <property type="entry name" value="RT_RNaseH"/>
    <property type="match status" value="1"/>
</dbReference>
<dbReference type="InterPro" id="IPR043128">
    <property type="entry name" value="Rev_trsase/Diguanyl_cyclase"/>
</dbReference>
<dbReference type="InterPro" id="IPR050951">
    <property type="entry name" value="Retrovirus_Pol_polyprotein"/>
</dbReference>
<dbReference type="Pfam" id="PF24626">
    <property type="entry name" value="SH3_Tf2-1"/>
    <property type="match status" value="1"/>
</dbReference>
<keyword evidence="21" id="KW-1185">Reference proteome</keyword>
<evidence type="ECO:0000256" key="4">
    <source>
        <dbReference type="ARBA" id="ARBA00022722"/>
    </source>
</evidence>
<sequence length="1345" mass="154563">MTTRNTRSIGSTPNDQTPDIAQLIAQQVQNAIPNIVTQVTAGIDNRRRSGGDQSGEGGSGSSQECTYKTFMSCKPKEFHGKEGAVGLLSWFDSMESVLHISKCSDNRKVEYAACQLQGRALTWWNIQVQTRGREAAYNLSWEDFKKLLIEEYCPKSELQKLEAEFWNHSMKGMDVDKYTARFHELAQLVPHMVTPEKKRIDMYIWGLAPEIRMMVTSANPTTIQSAVVLTNRLANDVVRSGVGTKNSMGGKRKLEGQSGRKPSGGSSQSTHSLKNYVAKTQDQGTYKGSYPECKKCNRHHWGNCLYCEKCKQLGHSTQYCRKGEGVPSEGRKCFECGSPNHFKNKCPKIGQGSRNTMDGSQGSRTNTVNQGTQARGRAFMIGTEEARQDPRVITGTFLINDHYASVIFDSGADRSFVSLGFRPLIPLASESLDEMDELPGLPLTRQVEFRIDLIPRAAPVAKAPYRLAPAEMRELSNQIQELLDKGFIQPSSSPWGAPVLFVKKKDGSLRMCIDYRELNKLTIKNCYPLPRIDDLFDQLQGASFFSKIDLRFGYHQVRVHEEDVPKTAFRTRYGHYEFMVMPFGLTNAPAVFMDLMNRICRPYLDKFVIVFIDDILIYSQSREEHEQHLKVVLELLMDQKLYAKFSKCEFWIREVHFLGHVVREEGIIVDPAKIEAIAKWETPKTPTEIRQFLGLAGYYRRFIKDCTTSDNTQKDKKFDWGQRQEDAFQLLKQKLCNAPVLALPQGTEDFVVYCDASRQGLGCVLMQRDKVIAYASRQLKNHEQNYTTHDLELGAVVFALKIWRHYLYGTKCTVFTDHKSLQHILDQKMLNMRQRRWVELLSDYDCEIKYHPGKANVVADALSRKERTKSLRVRALEMLVHTSLKEDILKAQEEALREDRLKDETLHNLEGRFDLKTDGVRYFKGRVWIPKTGNLRGLILKEAHESRYSIHPGADKMYKDLKEYYWWPGMKKDVASYVGRCMTCSKVKAENQKPSGLLQQPGIPEWKWEQISMDLVTKLPRTAKGHDTIWVIVDRLTKSAHFLPIREDYKMDKLARIYIKEIVTRHGVPISIISDRDSRFTSRFWQSLQKSLGSQLDWSTAYHPQTDGQSERTIQTLEDMLRACVIDFGGNWDDHLPLVEFSYNNSYHTSIQCAPYEALYGRKCRSPLSWVEVGDSQLTGPELIQETTDKVGLIRDRLKAARNRQKSYADNRRKPLEFQVGDRVLLKVSPWKGLVRFGKRGKLSPRYVGPFEIIERVGPVAYKLRLPEEMSEIHNTFHVSNLKKCITDESQVIPLEEVFVDKTLCFVEEPIEILDKEVKKLKRSKIPIVKVHWRSRRGPEYTWER</sequence>
<dbReference type="InterPro" id="IPR001584">
    <property type="entry name" value="Integrase_cat-core"/>
</dbReference>
<evidence type="ECO:0000259" key="19">
    <source>
        <dbReference type="PROSITE" id="PS50994"/>
    </source>
</evidence>
<evidence type="ECO:0000256" key="3">
    <source>
        <dbReference type="ARBA" id="ARBA00022695"/>
    </source>
</evidence>
<dbReference type="GO" id="GO:0008270">
    <property type="term" value="F:zinc ion binding"/>
    <property type="evidence" value="ECO:0007669"/>
    <property type="project" value="UniProtKB-KW"/>
</dbReference>
<keyword evidence="7" id="KW-0255">Endonuclease</keyword>
<feature type="domain" description="Integrase catalytic" evidence="19">
    <location>
        <begin position="1000"/>
        <end position="1163"/>
    </location>
</feature>
<evidence type="ECO:0000256" key="6">
    <source>
        <dbReference type="ARBA" id="ARBA00022750"/>
    </source>
</evidence>
<dbReference type="InterPro" id="IPR000477">
    <property type="entry name" value="RT_dom"/>
</dbReference>
<keyword evidence="11" id="KW-0695">RNA-directed DNA polymerase</keyword>
<keyword evidence="8" id="KW-0378">Hydrolase</keyword>
<dbReference type="Gene3D" id="4.10.60.10">
    <property type="entry name" value="Zinc finger, CCHC-type"/>
    <property type="match status" value="1"/>
</dbReference>
<evidence type="ECO:0000256" key="13">
    <source>
        <dbReference type="ARBA" id="ARBA00023125"/>
    </source>
</evidence>
<dbReference type="SUPFAM" id="SSF56672">
    <property type="entry name" value="DNA/RNA polymerases"/>
    <property type="match status" value="1"/>
</dbReference>
<dbReference type="Pfam" id="PF00078">
    <property type="entry name" value="RVT_1"/>
    <property type="match status" value="1"/>
</dbReference>
<dbReference type="PANTHER" id="PTHR37984">
    <property type="entry name" value="PROTEIN CBG26694"/>
    <property type="match status" value="1"/>
</dbReference>
<keyword evidence="6" id="KW-0064">Aspartyl protease</keyword>
<organism evidence="20 21">
    <name type="scientific">Centaurea solstitialis</name>
    <name type="common">yellow star-thistle</name>
    <dbReference type="NCBI Taxonomy" id="347529"/>
    <lineage>
        <taxon>Eukaryota</taxon>
        <taxon>Viridiplantae</taxon>
        <taxon>Streptophyta</taxon>
        <taxon>Embryophyta</taxon>
        <taxon>Tracheophyta</taxon>
        <taxon>Spermatophyta</taxon>
        <taxon>Magnoliopsida</taxon>
        <taxon>eudicotyledons</taxon>
        <taxon>Gunneridae</taxon>
        <taxon>Pentapetalae</taxon>
        <taxon>asterids</taxon>
        <taxon>campanulids</taxon>
        <taxon>Asterales</taxon>
        <taxon>Asteraceae</taxon>
        <taxon>Carduoideae</taxon>
        <taxon>Cardueae</taxon>
        <taxon>Centaureinae</taxon>
        <taxon>Centaurea</taxon>
    </lineage>
</organism>
<evidence type="ECO:0000259" key="17">
    <source>
        <dbReference type="PROSITE" id="PS50158"/>
    </source>
</evidence>
<dbReference type="SMART" id="SM00343">
    <property type="entry name" value="ZnF_C2HC"/>
    <property type="match status" value="2"/>
</dbReference>
<dbReference type="InterPro" id="IPR041588">
    <property type="entry name" value="Integrase_H2C2"/>
</dbReference>
<evidence type="ECO:0000256" key="1">
    <source>
        <dbReference type="ARBA" id="ARBA00022670"/>
    </source>
</evidence>
<dbReference type="InterPro" id="IPR001878">
    <property type="entry name" value="Znf_CCHC"/>
</dbReference>
<keyword evidence="10" id="KW-0229">DNA integration</keyword>
<evidence type="ECO:0000313" key="21">
    <source>
        <dbReference type="Proteomes" id="UP001172457"/>
    </source>
</evidence>
<dbReference type="GO" id="GO:0003677">
    <property type="term" value="F:DNA binding"/>
    <property type="evidence" value="ECO:0007669"/>
    <property type="project" value="UniProtKB-KW"/>
</dbReference>
<keyword evidence="13" id="KW-0238">DNA-binding</keyword>
<dbReference type="Gene3D" id="3.30.420.10">
    <property type="entry name" value="Ribonuclease H-like superfamily/Ribonuclease H"/>
    <property type="match status" value="2"/>
</dbReference>
<dbReference type="Gene3D" id="3.10.10.10">
    <property type="entry name" value="HIV Type 1 Reverse Transcriptase, subunit A, domain 1"/>
    <property type="match status" value="1"/>
</dbReference>
<dbReference type="PROSITE" id="PS50158">
    <property type="entry name" value="ZF_CCHC"/>
    <property type="match status" value="1"/>
</dbReference>
<dbReference type="GO" id="GO:0003964">
    <property type="term" value="F:RNA-directed DNA polymerase activity"/>
    <property type="evidence" value="ECO:0007669"/>
    <property type="project" value="UniProtKB-KW"/>
</dbReference>
<dbReference type="GO" id="GO:0004519">
    <property type="term" value="F:endonuclease activity"/>
    <property type="evidence" value="ECO:0007669"/>
    <property type="project" value="UniProtKB-KW"/>
</dbReference>
<keyword evidence="3" id="KW-0548">Nucleotidyltransferase</keyword>
<dbReference type="CDD" id="cd09274">
    <property type="entry name" value="RNase_HI_RT_Ty3"/>
    <property type="match status" value="1"/>
</dbReference>
<dbReference type="GO" id="GO:0006310">
    <property type="term" value="P:DNA recombination"/>
    <property type="evidence" value="ECO:0007669"/>
    <property type="project" value="UniProtKB-KW"/>
</dbReference>
<dbReference type="PROSITE" id="PS50994">
    <property type="entry name" value="INTEGRASE"/>
    <property type="match status" value="1"/>
</dbReference>
<evidence type="ECO:0000256" key="11">
    <source>
        <dbReference type="ARBA" id="ARBA00022918"/>
    </source>
</evidence>
<dbReference type="InterPro" id="IPR056924">
    <property type="entry name" value="SH3_Tf2-1"/>
</dbReference>
<keyword evidence="5" id="KW-0479">Metal-binding</keyword>
<dbReference type="Pfam" id="PF17921">
    <property type="entry name" value="Integrase_H2C2"/>
    <property type="match status" value="1"/>
</dbReference>
<dbReference type="Proteomes" id="UP001172457">
    <property type="component" value="Chromosome 2"/>
</dbReference>
<evidence type="ECO:0000256" key="15">
    <source>
        <dbReference type="PROSITE-ProRule" id="PRU00047"/>
    </source>
</evidence>
<evidence type="ECO:0000256" key="9">
    <source>
        <dbReference type="ARBA" id="ARBA00022842"/>
    </source>
</evidence>
<keyword evidence="14" id="KW-0233">DNA recombination</keyword>
<evidence type="ECO:0000256" key="7">
    <source>
        <dbReference type="ARBA" id="ARBA00022759"/>
    </source>
</evidence>
<accession>A0AA38WTG8</accession>
<keyword evidence="9" id="KW-0460">Magnesium</keyword>
<dbReference type="Pfam" id="PF08284">
    <property type="entry name" value="RVP_2"/>
    <property type="match status" value="1"/>
</dbReference>
<evidence type="ECO:0000256" key="16">
    <source>
        <dbReference type="SAM" id="MobiDB-lite"/>
    </source>
</evidence>
<dbReference type="Pfam" id="PF19259">
    <property type="entry name" value="Ty3_capsid"/>
    <property type="match status" value="1"/>
</dbReference>
<dbReference type="GO" id="GO:0004190">
    <property type="term" value="F:aspartic-type endopeptidase activity"/>
    <property type="evidence" value="ECO:0007669"/>
    <property type="project" value="UniProtKB-KW"/>
</dbReference>
<evidence type="ECO:0000256" key="8">
    <source>
        <dbReference type="ARBA" id="ARBA00022801"/>
    </source>
</evidence>
<keyword evidence="12" id="KW-0239">DNA-directed DNA polymerase</keyword>
<dbReference type="SUPFAM" id="SSF53098">
    <property type="entry name" value="Ribonuclease H-like"/>
    <property type="match status" value="1"/>
</dbReference>
<evidence type="ECO:0008006" key="22">
    <source>
        <dbReference type="Google" id="ProtNLM"/>
    </source>
</evidence>
<dbReference type="EMBL" id="JARYMX010000002">
    <property type="protein sequence ID" value="KAJ9563824.1"/>
    <property type="molecule type" value="Genomic_DNA"/>
</dbReference>
<dbReference type="GO" id="GO:0003887">
    <property type="term" value="F:DNA-directed DNA polymerase activity"/>
    <property type="evidence" value="ECO:0007669"/>
    <property type="project" value="UniProtKB-KW"/>
</dbReference>
<protein>
    <recommendedName>
        <fullName evidence="22">Reverse transcriptase</fullName>
    </recommendedName>
</protein>
<dbReference type="InterPro" id="IPR041373">
    <property type="entry name" value="RT_RNaseH"/>
</dbReference>
<evidence type="ECO:0000256" key="14">
    <source>
        <dbReference type="ARBA" id="ARBA00023172"/>
    </source>
</evidence>
<feature type="compositionally biased region" description="Polar residues" evidence="16">
    <location>
        <begin position="352"/>
        <end position="368"/>
    </location>
</feature>
<dbReference type="CDD" id="cd01647">
    <property type="entry name" value="RT_LTR"/>
    <property type="match status" value="1"/>
</dbReference>
<feature type="region of interest" description="Disordered" evidence="16">
    <location>
        <begin position="240"/>
        <end position="272"/>
    </location>
</feature>
<dbReference type="FunFam" id="3.10.10.10:FF:000007">
    <property type="entry name" value="Retrovirus-related Pol polyprotein from transposon 17.6-like Protein"/>
    <property type="match status" value="1"/>
</dbReference>
<proteinExistence type="predicted"/>
<dbReference type="Gene3D" id="3.30.70.270">
    <property type="match status" value="2"/>
</dbReference>
<feature type="region of interest" description="Disordered" evidence="16">
    <location>
        <begin position="347"/>
        <end position="368"/>
    </location>
</feature>
<gene>
    <name evidence="20" type="ORF">OSB04_008984</name>
</gene>
<keyword evidence="2" id="KW-0808">Transferase</keyword>
<feature type="domain" description="CCHC-type" evidence="17">
    <location>
        <begin position="331"/>
        <end position="348"/>
    </location>
</feature>
<dbReference type="InterPro" id="IPR045358">
    <property type="entry name" value="Ty3_capsid"/>
</dbReference>
<dbReference type="FunFam" id="3.30.420.10:FF:000032">
    <property type="entry name" value="Retrovirus-related Pol polyprotein from transposon 297-like Protein"/>
    <property type="match status" value="1"/>
</dbReference>
<comment type="caution">
    <text evidence="20">The sequence shown here is derived from an EMBL/GenBank/DDBJ whole genome shotgun (WGS) entry which is preliminary data.</text>
</comment>
<evidence type="ECO:0000256" key="12">
    <source>
        <dbReference type="ARBA" id="ARBA00022932"/>
    </source>
</evidence>
<dbReference type="FunFam" id="3.30.70.270:FF:000020">
    <property type="entry name" value="Transposon Tf2-6 polyprotein-like Protein"/>
    <property type="match status" value="1"/>
</dbReference>
<feature type="domain" description="Reverse transcriptase" evidence="18">
    <location>
        <begin position="483"/>
        <end position="662"/>
    </location>
</feature>
<dbReference type="FunFam" id="3.10.20.370:FF:000001">
    <property type="entry name" value="Retrovirus-related Pol polyprotein from transposon 17.6-like protein"/>
    <property type="match status" value="1"/>
</dbReference>
<dbReference type="GO" id="GO:0015074">
    <property type="term" value="P:DNA integration"/>
    <property type="evidence" value="ECO:0007669"/>
    <property type="project" value="UniProtKB-KW"/>
</dbReference>
<dbReference type="GO" id="GO:0006508">
    <property type="term" value="P:proteolysis"/>
    <property type="evidence" value="ECO:0007669"/>
    <property type="project" value="UniProtKB-KW"/>
</dbReference>
<name>A0AA38WTG8_9ASTR</name>
<keyword evidence="15" id="KW-0863">Zinc-finger</keyword>
<evidence type="ECO:0000256" key="10">
    <source>
        <dbReference type="ARBA" id="ARBA00022908"/>
    </source>
</evidence>
<evidence type="ECO:0000259" key="18">
    <source>
        <dbReference type="PROSITE" id="PS50878"/>
    </source>
</evidence>
<dbReference type="InterPro" id="IPR036397">
    <property type="entry name" value="RNaseH_sf"/>
</dbReference>
<reference evidence="20" key="1">
    <citation type="submission" date="2023-03" db="EMBL/GenBank/DDBJ databases">
        <title>Chromosome-scale reference genome and RAD-based genetic map of yellow starthistle (Centaurea solstitialis) reveal putative structural variation and QTLs associated with invader traits.</title>
        <authorList>
            <person name="Reatini B."/>
            <person name="Cang F.A."/>
            <person name="Jiang Q."/>
            <person name="Mckibben M.T.W."/>
            <person name="Barker M.S."/>
            <person name="Rieseberg L.H."/>
            <person name="Dlugosch K.M."/>
        </authorList>
    </citation>
    <scope>NUCLEOTIDE SEQUENCE</scope>
    <source>
        <strain evidence="20">CAN-66</strain>
        <tissue evidence="20">Leaf</tissue>
    </source>
</reference>
<dbReference type="PANTHER" id="PTHR37984:SF5">
    <property type="entry name" value="PROTEIN NYNRIN-LIKE"/>
    <property type="match status" value="1"/>
</dbReference>
<keyword evidence="4" id="KW-0540">Nuclease</keyword>
<evidence type="ECO:0000256" key="2">
    <source>
        <dbReference type="ARBA" id="ARBA00022679"/>
    </source>
</evidence>
<dbReference type="InterPro" id="IPR043502">
    <property type="entry name" value="DNA/RNA_pol_sf"/>
</dbReference>
<dbReference type="InterPro" id="IPR012337">
    <property type="entry name" value="RNaseH-like_sf"/>
</dbReference>
<feature type="region of interest" description="Disordered" evidence="16">
    <location>
        <begin position="42"/>
        <end position="63"/>
    </location>
</feature>
<evidence type="ECO:0000256" key="5">
    <source>
        <dbReference type="ARBA" id="ARBA00022723"/>
    </source>
</evidence>
<dbReference type="PROSITE" id="PS50878">
    <property type="entry name" value="RT_POL"/>
    <property type="match status" value="1"/>
</dbReference>
<keyword evidence="1" id="KW-0645">Protease</keyword>
<keyword evidence="15" id="KW-0862">Zinc</keyword>
<evidence type="ECO:0000313" key="20">
    <source>
        <dbReference type="EMBL" id="KAJ9563824.1"/>
    </source>
</evidence>